<dbReference type="SUPFAM" id="SSF56801">
    <property type="entry name" value="Acetyl-CoA synthetase-like"/>
    <property type="match status" value="1"/>
</dbReference>
<dbReference type="InterPro" id="IPR045851">
    <property type="entry name" value="AMP-bd_C_sf"/>
</dbReference>
<comment type="pathway">
    <text evidence="2">Siderophore biosynthesis.</text>
</comment>
<dbReference type="EMBL" id="SWVK01000008">
    <property type="protein sequence ID" value="NFN34928.1"/>
    <property type="molecule type" value="Genomic_DNA"/>
</dbReference>
<evidence type="ECO:0000313" key="9">
    <source>
        <dbReference type="Proteomes" id="UP000473681"/>
    </source>
</evidence>
<evidence type="ECO:0000256" key="5">
    <source>
        <dbReference type="ARBA" id="ARBA00022598"/>
    </source>
</evidence>
<gene>
    <name evidence="7" type="ORF">FC774_01870</name>
    <name evidence="8" type="ORF">FDB51_07225</name>
</gene>
<dbReference type="Pfam" id="PF00501">
    <property type="entry name" value="AMP-binding"/>
    <property type="match status" value="1"/>
</dbReference>
<comment type="caution">
    <text evidence="7">The sequence shown here is derived from an EMBL/GenBank/DDBJ whole genome shotgun (WGS) entry which is preliminary data.</text>
</comment>
<dbReference type="Gene3D" id="3.40.50.1820">
    <property type="entry name" value="alpha/beta hydrolase"/>
    <property type="match status" value="1"/>
</dbReference>
<dbReference type="InterPro" id="IPR010071">
    <property type="entry name" value="AA_adenyl_dom"/>
</dbReference>
<evidence type="ECO:0000256" key="2">
    <source>
        <dbReference type="ARBA" id="ARBA00004924"/>
    </source>
</evidence>
<dbReference type="Pfam" id="PF00550">
    <property type="entry name" value="PP-binding"/>
    <property type="match status" value="1"/>
</dbReference>
<dbReference type="InterPro" id="IPR000873">
    <property type="entry name" value="AMP-dep_synth/lig_dom"/>
</dbReference>
<evidence type="ECO:0000259" key="6">
    <source>
        <dbReference type="PROSITE" id="PS50075"/>
    </source>
</evidence>
<dbReference type="Gene3D" id="3.30.559.30">
    <property type="entry name" value="Nonribosomal peptide synthetase, condensation domain"/>
    <property type="match status" value="1"/>
</dbReference>
<accession>A0A0L9YCC3</accession>
<dbReference type="Pfam" id="PF00975">
    <property type="entry name" value="Thioesterase"/>
    <property type="match status" value="1"/>
</dbReference>
<dbReference type="GO" id="GO:0016874">
    <property type="term" value="F:ligase activity"/>
    <property type="evidence" value="ECO:0007669"/>
    <property type="project" value="UniProtKB-KW"/>
</dbReference>
<dbReference type="FunFam" id="3.30.559.10:FF:000023">
    <property type="entry name" value="Non-ribosomal peptide synthetase"/>
    <property type="match status" value="1"/>
</dbReference>
<dbReference type="Pfam" id="PF00668">
    <property type="entry name" value="Condensation"/>
    <property type="match status" value="1"/>
</dbReference>
<organism evidence="7 10">
    <name type="scientific">Clostridium botulinum</name>
    <dbReference type="NCBI Taxonomy" id="1491"/>
    <lineage>
        <taxon>Bacteria</taxon>
        <taxon>Bacillati</taxon>
        <taxon>Bacillota</taxon>
        <taxon>Clostridia</taxon>
        <taxon>Eubacteriales</taxon>
        <taxon>Clostridiaceae</taxon>
        <taxon>Clostridium</taxon>
    </lineage>
</organism>
<dbReference type="InterPro" id="IPR001031">
    <property type="entry name" value="Thioesterase"/>
</dbReference>
<dbReference type="InterPro" id="IPR041464">
    <property type="entry name" value="TubC_N"/>
</dbReference>
<sequence length="1817" mass="210612">MKSNRLELENYLKELYEKGIELCEKNGCISYIAPKGEMTKVDIEKIKENKGQILVILEDDKKSKLENYYKPFELTDVQSAYLLGRENIYKYGNVACHIYMEIVYPKLDTIKAEQVWNKLIERHDMLRGIFTDDKKQKILEKTNYYNIKYNDLSNSSLEEKTKTLNIIRKDLGNQKFDTNKWPLFDIQISKLKNFSILHLSMDFLVADWSSIILLISEFEMLYENINSDLPIVNFSFNEYVKSEKSKKNGEKYIRDKEYWHNRIKDFPSAPKLPLSMDQNENEVVFERHSLHIDKGNWESIKKFAKQYRLTPSAIVLTCYALTIGKWSESKRFSLNLTVLNRPQEYEDINKVVGDFTSISLLEIDINEKLKFVDYARKVQKQLMEDMENGSYSGIEVIRELARERGYEESLMPIVFTSAIGLYKQNNISPIKGKFSDFGISQTPQVFIDCQVMDNENGLDLNWDIRKGIIKEQIIDDMFGTLKETLNCLSEDNNLWNSDELVIIPKYQSEIIKKVNDTGYTIEPKLLYEDIYEMAKKYPDKTAVIDGQNKITYKQLIDKALKISEKLIAEGVEEGDKIAVLMPKSLDQVTAVLGILFSGCCYVPLDIEMPEDRIKKIMAKANGKYVLINNSINQNFNNSINIHNIYYDYISEFKPSKISHKNIAYIIFTSGSTGEPKGVEISHEACWNTISAINNLFNVNYKDSILGVSRLCFDLSVYDIFGILSVGGTLIYPLNDRLIDPSHWCQLIYKYNVTLWNSVPALMEMLLSSIENLEYKKISKLRLSLLSGDWIPMNLPNKIKKYCEDVKVVSLGGATEASIWSIYHVIDEVSEEYASIPYGMPLYNQEFTILDNKFEICPMWVKGDIYIKGKGLSKGYIDDSINNKKSYFKDPIDGNLMYKTGDKGFYHPDGNIEFLGREDSQVKIRGYRIELKEIEKVLESFDSVDTATVVVNRNSDNKDIVAAIKMKEKKEFEDKTQNILNLSNINPVNSKYDVNMIDRSHIYDAFKLLDNVVENAMLSTLEQLCFFDISINSYESFLKEGPIKQNYIWIIKRWIIKLEQLNLIVKNDMGNYSISENHNIHDIENDLKLVNEKFSNIPGTTQLINYVISSIRNLSNVLIGEVDPINILYPQNDIEYVRKFYKENLIFDYLNNCIVEIVSKIDKSSSKNPLRILEVGAGTGATTDKILEDFKDREIEYYFSDNTNYFLTEAKKRYKNNNNVHFIKYDIDEDYRKQGINSNSFDIVIAVGVLENAKRINETINRLVEIIKPEGWLVFIDPVKDLSWILVSQIFMMTEPEDLIREKEAYLSEESWTKIISQHTSSDIVILPNDDKLRAFGVSLFASKIKENKIYVNKELILEEVKEKLPNYMVPNHIEIIDEMPLTSNGKIDIKTIEKYSKVKVIEEVIDIVEKSEIDYVDKYLIEVWQESLGISNINKNEDLYNYGADSLIIAQAVSKICKRVEEWTKIDNISFEIMLRTVLNQPNIKSLSDFIKAHKLDNKSISYDDNKYVKKFNISDYIEFNLIKEDNNSDLLRVFFHSGMGCINEYRFLEDSMKKTLKGNIATFSIKDVEIYRKIPKRDYVKQLSDIYAKIILENKKDNIQLIGHSFGGMLAFEVASRLLESGVNIYDLALLDSYPITIDIQDDLVMEAMFQLAINTNLNDFGVSGFNFDEVAYLISYISERGNVINEEILFNDYNDKKIKETQNKLKKMASIDKELRFKSYTNQTIGEIENGMIEEMFYEFTYSSKALEYEPQVYAGDIKYFRSVSSYESLRSYENKGVELLKDLCIGDFKDILIQGDHFSIVQDKNKFENILKLL</sequence>
<dbReference type="Gene3D" id="3.30.300.30">
    <property type="match status" value="2"/>
</dbReference>
<dbReference type="OrthoDB" id="51171at2"/>
<keyword evidence="5" id="KW-0436">Ligase</keyword>
<dbReference type="GO" id="GO:0008610">
    <property type="term" value="P:lipid biosynthetic process"/>
    <property type="evidence" value="ECO:0007669"/>
    <property type="project" value="UniProtKB-ARBA"/>
</dbReference>
<dbReference type="FunFam" id="3.30.559.30:FF:000006">
    <property type="entry name" value="Yersiniabactin polyketide/non-ribosomal peptide synthetase"/>
    <property type="match status" value="1"/>
</dbReference>
<dbReference type="RefSeq" id="WP_053341678.1">
    <property type="nucleotide sequence ID" value="NZ_LFPA01000031.1"/>
</dbReference>
<dbReference type="InterPro" id="IPR057737">
    <property type="entry name" value="Condensation_MtbB-like"/>
</dbReference>
<dbReference type="Proteomes" id="UP000473681">
    <property type="component" value="Unassembled WGS sequence"/>
</dbReference>
<dbReference type="PANTHER" id="PTHR45527">
    <property type="entry name" value="NONRIBOSOMAL PEPTIDE SYNTHETASE"/>
    <property type="match status" value="1"/>
</dbReference>
<dbReference type="InterPro" id="IPR013217">
    <property type="entry name" value="Methyltransf_12"/>
</dbReference>
<dbReference type="Proteomes" id="UP000476820">
    <property type="component" value="Unassembled WGS sequence"/>
</dbReference>
<evidence type="ECO:0000313" key="7">
    <source>
        <dbReference type="EMBL" id="NFF86658.1"/>
    </source>
</evidence>
<dbReference type="PROSITE" id="PS00455">
    <property type="entry name" value="AMP_BINDING"/>
    <property type="match status" value="1"/>
</dbReference>
<comment type="cofactor">
    <cofactor evidence="1">
        <name>pantetheine 4'-phosphate</name>
        <dbReference type="ChEBI" id="CHEBI:47942"/>
    </cofactor>
</comment>
<dbReference type="SUPFAM" id="SSF47336">
    <property type="entry name" value="ACP-like"/>
    <property type="match status" value="1"/>
</dbReference>
<dbReference type="InterPro" id="IPR023213">
    <property type="entry name" value="CAT-like_dom_sf"/>
</dbReference>
<dbReference type="InterPro" id="IPR020845">
    <property type="entry name" value="AMP-binding_CS"/>
</dbReference>
<dbReference type="Pfam" id="PF08242">
    <property type="entry name" value="Methyltransf_12"/>
    <property type="match status" value="1"/>
</dbReference>
<proteinExistence type="predicted"/>
<dbReference type="NCBIfam" id="TIGR01733">
    <property type="entry name" value="AA-adenyl-dom"/>
    <property type="match status" value="1"/>
</dbReference>
<dbReference type="SUPFAM" id="SSF52777">
    <property type="entry name" value="CoA-dependent acyltransferases"/>
    <property type="match status" value="2"/>
</dbReference>
<reference evidence="9 10" key="1">
    <citation type="submission" date="2019-04" db="EMBL/GenBank/DDBJ databases">
        <title>Genome sequencing of Clostridium botulinum Groups I-IV and Clostridium butyricum.</title>
        <authorList>
            <person name="Brunt J."/>
            <person name="Van Vliet A.H.M."/>
            <person name="Stringer S.C."/>
            <person name="Carter A.T."/>
            <person name="Peck M.W."/>
        </authorList>
    </citation>
    <scope>NUCLEOTIDE SEQUENCE [LARGE SCALE GENOMIC DNA]</scope>
    <source>
        <strain evidence="7 10">1605</strain>
        <strain evidence="8 9">CB-K-33E</strain>
    </source>
</reference>
<name>A0A0L9YCC3_CLOBO</name>
<evidence type="ECO:0000313" key="10">
    <source>
        <dbReference type="Proteomes" id="UP000476820"/>
    </source>
</evidence>
<protein>
    <submittedName>
        <fullName evidence="7">Non-ribosomal peptide synthetase</fullName>
    </submittedName>
</protein>
<keyword evidence="3" id="KW-0596">Phosphopantetheine</keyword>
<dbReference type="SUPFAM" id="SSF53335">
    <property type="entry name" value="S-adenosyl-L-methionine-dependent methyltransferases"/>
    <property type="match status" value="1"/>
</dbReference>
<keyword evidence="4" id="KW-0597">Phosphoprotein</keyword>
<dbReference type="InterPro" id="IPR009081">
    <property type="entry name" value="PP-bd_ACP"/>
</dbReference>
<dbReference type="InterPro" id="IPR029063">
    <property type="entry name" value="SAM-dependent_MTases_sf"/>
</dbReference>
<feature type="domain" description="Carrier" evidence="6">
    <location>
        <begin position="1411"/>
        <end position="1495"/>
    </location>
</feature>
<evidence type="ECO:0000256" key="3">
    <source>
        <dbReference type="ARBA" id="ARBA00022450"/>
    </source>
</evidence>
<dbReference type="Gene3D" id="3.40.50.12780">
    <property type="entry name" value="N-terminal domain of ligase-like"/>
    <property type="match status" value="1"/>
</dbReference>
<dbReference type="Gene3D" id="1.10.1200.10">
    <property type="entry name" value="ACP-like"/>
    <property type="match status" value="1"/>
</dbReference>
<dbReference type="PANTHER" id="PTHR45527:SF10">
    <property type="entry name" value="PYOCHELIN SYNTHASE PCHF"/>
    <property type="match status" value="1"/>
</dbReference>
<dbReference type="Pfam" id="PF18563">
    <property type="entry name" value="TubC_N"/>
    <property type="match status" value="1"/>
</dbReference>
<evidence type="ECO:0000256" key="4">
    <source>
        <dbReference type="ARBA" id="ARBA00022553"/>
    </source>
</evidence>
<dbReference type="PROSITE" id="PS50075">
    <property type="entry name" value="CARRIER"/>
    <property type="match status" value="1"/>
</dbReference>
<dbReference type="CDD" id="cd02440">
    <property type="entry name" value="AdoMet_MTases"/>
    <property type="match status" value="1"/>
</dbReference>
<dbReference type="EMBL" id="SWOV01000003">
    <property type="protein sequence ID" value="NFF86658.1"/>
    <property type="molecule type" value="Genomic_DNA"/>
</dbReference>
<dbReference type="GO" id="GO:0009403">
    <property type="term" value="P:toxin biosynthetic process"/>
    <property type="evidence" value="ECO:0007669"/>
    <property type="project" value="UniProtKB-ARBA"/>
</dbReference>
<dbReference type="Gene3D" id="3.40.50.150">
    <property type="entry name" value="Vaccinia Virus protein VP39"/>
    <property type="match status" value="1"/>
</dbReference>
<dbReference type="GO" id="GO:0031177">
    <property type="term" value="F:phosphopantetheine binding"/>
    <property type="evidence" value="ECO:0007669"/>
    <property type="project" value="TreeGrafter"/>
</dbReference>
<dbReference type="SUPFAM" id="SSF53474">
    <property type="entry name" value="alpha/beta-Hydrolases"/>
    <property type="match status" value="1"/>
</dbReference>
<dbReference type="GO" id="GO:0005737">
    <property type="term" value="C:cytoplasm"/>
    <property type="evidence" value="ECO:0007669"/>
    <property type="project" value="TreeGrafter"/>
</dbReference>
<dbReference type="CDD" id="cd19535">
    <property type="entry name" value="Cyc_NRPS"/>
    <property type="match status" value="1"/>
</dbReference>
<dbReference type="Gene3D" id="3.30.559.10">
    <property type="entry name" value="Chloramphenicol acetyltransferase-like domain"/>
    <property type="match status" value="1"/>
</dbReference>
<dbReference type="InterPro" id="IPR001242">
    <property type="entry name" value="Condensation_dom"/>
</dbReference>
<dbReference type="InterPro" id="IPR042099">
    <property type="entry name" value="ANL_N_sf"/>
</dbReference>
<evidence type="ECO:0000256" key="1">
    <source>
        <dbReference type="ARBA" id="ARBA00001957"/>
    </source>
</evidence>
<dbReference type="GO" id="GO:0043041">
    <property type="term" value="P:amino acid activation for nonribosomal peptide biosynthetic process"/>
    <property type="evidence" value="ECO:0007669"/>
    <property type="project" value="TreeGrafter"/>
</dbReference>
<dbReference type="InterPro" id="IPR036736">
    <property type="entry name" value="ACP-like_sf"/>
</dbReference>
<evidence type="ECO:0000313" key="8">
    <source>
        <dbReference type="EMBL" id="NFN34928.1"/>
    </source>
</evidence>
<dbReference type="InterPro" id="IPR029058">
    <property type="entry name" value="AB_hydrolase_fold"/>
</dbReference>